<comment type="caution">
    <text evidence="1">The sequence shown here is derived from an EMBL/GenBank/DDBJ whole genome shotgun (WGS) entry which is preliminary data.</text>
</comment>
<reference evidence="1" key="1">
    <citation type="submission" date="2021-06" db="EMBL/GenBank/DDBJ databases">
        <title>Parelaphostrongylus tenuis whole genome reference sequence.</title>
        <authorList>
            <person name="Garwood T.J."/>
            <person name="Larsen P.A."/>
            <person name="Fountain-Jones N.M."/>
            <person name="Garbe J.R."/>
            <person name="Macchietto M.G."/>
            <person name="Kania S.A."/>
            <person name="Gerhold R.W."/>
            <person name="Richards J.E."/>
            <person name="Wolf T.M."/>
        </authorList>
    </citation>
    <scope>NUCLEOTIDE SEQUENCE</scope>
    <source>
        <strain evidence="1">MNPRO001-30</strain>
        <tissue evidence="1">Meninges</tissue>
    </source>
</reference>
<sequence>MVFTGAHSAPTQFPGISTTSNAAKSFVSRLVMQTVTDVLEQQGRSAGLPDVIISNILNQLTVQIEYDPFECKTVSVTNQEQ</sequence>
<gene>
    <name evidence="1" type="ORF">KIN20_015129</name>
</gene>
<name>A0AAD5QNS5_PARTN</name>
<accession>A0AAD5QNS5</accession>
<keyword evidence="2" id="KW-1185">Reference proteome</keyword>
<organism evidence="1 2">
    <name type="scientific">Parelaphostrongylus tenuis</name>
    <name type="common">Meningeal worm</name>
    <dbReference type="NCBI Taxonomy" id="148309"/>
    <lineage>
        <taxon>Eukaryota</taxon>
        <taxon>Metazoa</taxon>
        <taxon>Ecdysozoa</taxon>
        <taxon>Nematoda</taxon>
        <taxon>Chromadorea</taxon>
        <taxon>Rhabditida</taxon>
        <taxon>Rhabditina</taxon>
        <taxon>Rhabditomorpha</taxon>
        <taxon>Strongyloidea</taxon>
        <taxon>Metastrongylidae</taxon>
        <taxon>Parelaphostrongylus</taxon>
    </lineage>
</organism>
<protein>
    <submittedName>
        <fullName evidence="1">Uncharacterized protein</fullName>
    </submittedName>
</protein>
<dbReference type="AlphaFoldDB" id="A0AAD5QNS5"/>
<dbReference type="EMBL" id="JAHQIW010003035">
    <property type="protein sequence ID" value="KAJ1357087.1"/>
    <property type="molecule type" value="Genomic_DNA"/>
</dbReference>
<dbReference type="Proteomes" id="UP001196413">
    <property type="component" value="Unassembled WGS sequence"/>
</dbReference>
<evidence type="ECO:0000313" key="1">
    <source>
        <dbReference type="EMBL" id="KAJ1357087.1"/>
    </source>
</evidence>
<proteinExistence type="predicted"/>
<evidence type="ECO:0000313" key="2">
    <source>
        <dbReference type="Proteomes" id="UP001196413"/>
    </source>
</evidence>